<dbReference type="EMBL" id="MPTC01000001">
    <property type="protein sequence ID" value="OMD44027.1"/>
    <property type="molecule type" value="Genomic_DNA"/>
</dbReference>
<proteinExistence type="predicted"/>
<feature type="domain" description="Copper amine oxidase-like N-terminal" evidence="1">
    <location>
        <begin position="138"/>
        <end position="244"/>
    </location>
</feature>
<reference evidence="2 3" key="1">
    <citation type="submission" date="2016-10" db="EMBL/GenBank/DDBJ databases">
        <title>Paenibacillus species isolates.</title>
        <authorList>
            <person name="Beno S.M."/>
        </authorList>
    </citation>
    <scope>NUCLEOTIDE SEQUENCE [LARGE SCALE GENOMIC DNA]</scope>
    <source>
        <strain evidence="2 3">FSL H7-0710</strain>
    </source>
</reference>
<dbReference type="OrthoDB" id="2612926at2"/>
<dbReference type="SUPFAM" id="SSF55383">
    <property type="entry name" value="Copper amine oxidase, domain N"/>
    <property type="match status" value="1"/>
</dbReference>
<dbReference type="InterPro" id="IPR012854">
    <property type="entry name" value="Cu_amine_oxidase-like_N"/>
</dbReference>
<accession>A0A1R0Y9J2</accession>
<protein>
    <recommendedName>
        <fullName evidence="1">Copper amine oxidase-like N-terminal domain-containing protein</fullName>
    </recommendedName>
</protein>
<name>A0A1R0Y9J2_9BACL</name>
<dbReference type="RefSeq" id="WP_076116291.1">
    <property type="nucleotide sequence ID" value="NZ_MPTC01000001.1"/>
</dbReference>
<evidence type="ECO:0000259" key="1">
    <source>
        <dbReference type="Pfam" id="PF07833"/>
    </source>
</evidence>
<evidence type="ECO:0000313" key="3">
    <source>
        <dbReference type="Proteomes" id="UP000187439"/>
    </source>
</evidence>
<dbReference type="Pfam" id="PF07833">
    <property type="entry name" value="Cu_amine_oxidN1"/>
    <property type="match status" value="1"/>
</dbReference>
<gene>
    <name evidence="2" type="ORF">BSK52_00305</name>
</gene>
<dbReference type="Proteomes" id="UP000187439">
    <property type="component" value="Unassembled WGS sequence"/>
</dbReference>
<dbReference type="AlphaFoldDB" id="A0A1R0Y9J2"/>
<evidence type="ECO:0000313" key="2">
    <source>
        <dbReference type="EMBL" id="OMD44027.1"/>
    </source>
</evidence>
<dbReference type="Gene3D" id="3.30.457.10">
    <property type="entry name" value="Copper amine oxidase-like, N-terminal domain"/>
    <property type="match status" value="1"/>
</dbReference>
<sequence>MWKKGILTFICIMVLIIKFPTPAVYAENIVVKQYLGEWQSVSPNTYYFVTIKQDTSGNYTIFAGFQAPDQGDELFNSVLDIESKSKATFKYAFPEENPAKKQGTLSFLKDKLEMVYMNGSEKRIVILERKTERIKVFIDNEEIHLDPAPKFRNGSVIIPMRPIFEYFGAELLWDKEKQTIKVDANTNSFTLKIGSLQATLNGKTIQLNESPKIINNITFVPLRFVSESFGATVQWNAIQHSVHIRSND</sequence>
<organism evidence="2 3">
    <name type="scientific">Paenibacillus odorifer</name>
    <dbReference type="NCBI Taxonomy" id="189426"/>
    <lineage>
        <taxon>Bacteria</taxon>
        <taxon>Bacillati</taxon>
        <taxon>Bacillota</taxon>
        <taxon>Bacilli</taxon>
        <taxon>Bacillales</taxon>
        <taxon>Paenibacillaceae</taxon>
        <taxon>Paenibacillus</taxon>
    </lineage>
</organism>
<dbReference type="InterPro" id="IPR036582">
    <property type="entry name" value="Mao_N_sf"/>
</dbReference>
<comment type="caution">
    <text evidence="2">The sequence shown here is derived from an EMBL/GenBank/DDBJ whole genome shotgun (WGS) entry which is preliminary data.</text>
</comment>